<reference evidence="3 4" key="1">
    <citation type="journal article" date="2021" name="MBio">
        <title>A New Model Trypanosomatid, Novymonas esmeraldas: Genomic Perception of Its 'Candidatus Pandoraea novymonadis' Endosymbiont.</title>
        <authorList>
            <person name="Zakharova A."/>
            <person name="Saura A."/>
            <person name="Butenko A."/>
            <person name="Podesvova L."/>
            <person name="Warmusova S."/>
            <person name="Kostygov A.Y."/>
            <person name="Nenarokova A."/>
            <person name="Lukes J."/>
            <person name="Opperdoes F.R."/>
            <person name="Yurchenko V."/>
        </authorList>
    </citation>
    <scope>NUCLEOTIDE SEQUENCE [LARGE SCALE GENOMIC DNA]</scope>
    <source>
        <strain evidence="3 4">E262AT.01</strain>
    </source>
</reference>
<feature type="region of interest" description="Disordered" evidence="1">
    <location>
        <begin position="1"/>
        <end position="33"/>
    </location>
</feature>
<protein>
    <submittedName>
        <fullName evidence="3">Uncharacterized protein</fullName>
    </submittedName>
</protein>
<dbReference type="AlphaFoldDB" id="A0AAW0ETL2"/>
<organism evidence="3 4">
    <name type="scientific">Novymonas esmeraldas</name>
    <dbReference type="NCBI Taxonomy" id="1808958"/>
    <lineage>
        <taxon>Eukaryota</taxon>
        <taxon>Discoba</taxon>
        <taxon>Euglenozoa</taxon>
        <taxon>Kinetoplastea</taxon>
        <taxon>Metakinetoplastina</taxon>
        <taxon>Trypanosomatida</taxon>
        <taxon>Trypanosomatidae</taxon>
        <taxon>Novymonas</taxon>
    </lineage>
</organism>
<keyword evidence="4" id="KW-1185">Reference proteome</keyword>
<evidence type="ECO:0000313" key="4">
    <source>
        <dbReference type="Proteomes" id="UP001430356"/>
    </source>
</evidence>
<accession>A0AAW0ETL2</accession>
<evidence type="ECO:0000313" key="3">
    <source>
        <dbReference type="EMBL" id="KAK7196881.1"/>
    </source>
</evidence>
<evidence type="ECO:0000256" key="2">
    <source>
        <dbReference type="SAM" id="Phobius"/>
    </source>
</evidence>
<gene>
    <name evidence="3" type="ORF">NESM_000629300</name>
</gene>
<proteinExistence type="predicted"/>
<dbReference type="Proteomes" id="UP001430356">
    <property type="component" value="Unassembled WGS sequence"/>
</dbReference>
<sequence>MSGVGTWMRRPRSAKDGEAEAVQPMVRPTSPSSSRLVIHPIGLASMVVFLVVCLGLGYHTGASDVERQLQQRLASVAAVEATVVAERTACMAETMKLVGRDQSDKERVRGIQQAVAALTAEQQAEEDSYAALDTARQQCADSRVQAQQQQKLQNENDTRVREEVEELRGEIAALQLSISQITRGEGMSIVVLRQGLQRLRAAYTERCRHTPGCVELTDAELLQRWSGATDAEQTLQAFLQRHEDALKAMTNNSFESPAADRRDIVFRPTLAEELAAASVSKAPVYFGRSIHEKPLYGVDKKAQARFAGRAVAAVERVTDYGLCAYRHRLPNFTFQSPFFYIAADTEVDEAARARTRREGYVHTLVVSPLMRFCVQCDYTTWTQYYRLACMQDRVQLHYGSHDFWAARSLVQASPAVQRAAFHFYEARDWAQKKILSVVLHQAGGSDTHHCDTLAKHRYGLHYQYLRANYPNDTALQQHISDDLAQQCAPTLEQVVAYVQKVRSQAPYPIDHVYFSISEENRVTLDSLLTVNDPTQLKPLLLPAYTNAKEEAATPGFTELVDLEIAARATDVLVSAFLPPSRYVTENFLLRNGLAPGGHVWTF</sequence>
<keyword evidence="2" id="KW-1133">Transmembrane helix</keyword>
<keyword evidence="2" id="KW-0472">Membrane</keyword>
<dbReference type="EMBL" id="JAECZO010000088">
    <property type="protein sequence ID" value="KAK7196881.1"/>
    <property type="molecule type" value="Genomic_DNA"/>
</dbReference>
<evidence type="ECO:0000256" key="1">
    <source>
        <dbReference type="SAM" id="MobiDB-lite"/>
    </source>
</evidence>
<comment type="caution">
    <text evidence="3">The sequence shown here is derived from an EMBL/GenBank/DDBJ whole genome shotgun (WGS) entry which is preliminary data.</text>
</comment>
<feature type="transmembrane region" description="Helical" evidence="2">
    <location>
        <begin position="36"/>
        <end position="58"/>
    </location>
</feature>
<name>A0AAW0ETL2_9TRYP</name>
<keyword evidence="2" id="KW-0812">Transmembrane</keyword>